<feature type="transmembrane region" description="Helical" evidence="1">
    <location>
        <begin position="220"/>
        <end position="242"/>
    </location>
</feature>
<reference evidence="3" key="1">
    <citation type="submission" date="2011-11" db="EMBL/GenBank/DDBJ databases">
        <title>Complete genome sequence of Candidatus Mycoplasma haemominutum.</title>
        <authorList>
            <person name="Barker E.N."/>
            <person name="Darby A.C."/>
            <person name="Helps C.R."/>
            <person name="Peters I.R."/>
            <person name="Hughes M.A."/>
            <person name="Radford A.D."/>
            <person name="Novacco M."/>
            <person name="Boretti F."/>
            <person name="Hofmann-Lehmann R."/>
            <person name="Tasker S."/>
        </authorList>
    </citation>
    <scope>NUCLEOTIDE SEQUENCE</scope>
    <source>
        <strain evidence="3">Birmingham 1</strain>
    </source>
</reference>
<dbReference type="EMBL" id="HE613254">
    <property type="protein sequence ID" value="CCE66808.1"/>
    <property type="molecule type" value="Genomic_DNA"/>
</dbReference>
<dbReference type="NCBIfam" id="TIGR00360">
    <property type="entry name" value="ComEC_N-term"/>
    <property type="match status" value="1"/>
</dbReference>
<dbReference type="AlphaFoldDB" id="G8C3B0"/>
<proteinExistence type="predicted"/>
<accession>G8C3B0</accession>
<evidence type="ECO:0000259" key="2">
    <source>
        <dbReference type="Pfam" id="PF03772"/>
    </source>
</evidence>
<feature type="transmembrane region" description="Helical" evidence="1">
    <location>
        <begin position="254"/>
        <end position="271"/>
    </location>
</feature>
<dbReference type="PATRIC" id="fig|1116213.3.peg.307"/>
<name>G8C3B0_9MOLU</name>
<feature type="domain" description="ComEC/Rec2-related protein" evidence="2">
    <location>
        <begin position="114"/>
        <end position="358"/>
    </location>
</feature>
<protein>
    <recommendedName>
        <fullName evidence="2">ComEC/Rec2-related protein domain-containing protein</fullName>
    </recommendedName>
</protein>
<dbReference type="Pfam" id="PF03772">
    <property type="entry name" value="Competence"/>
    <property type="match status" value="1"/>
</dbReference>
<dbReference type="InterPro" id="IPR004477">
    <property type="entry name" value="ComEC_N"/>
</dbReference>
<dbReference type="KEGG" id="mhb:MHM_02900"/>
<organism evidence="3">
    <name type="scientific">Candidatus Mycoplasma haematominutum 'Birmingham 1'</name>
    <dbReference type="NCBI Taxonomy" id="1116213"/>
    <lineage>
        <taxon>Bacteria</taxon>
        <taxon>Bacillati</taxon>
        <taxon>Mycoplasmatota</taxon>
        <taxon>Mollicutes</taxon>
        <taxon>Mycoplasmataceae</taxon>
        <taxon>Mycoplasma</taxon>
    </lineage>
</organism>
<feature type="transmembrane region" description="Helical" evidence="1">
    <location>
        <begin position="49"/>
        <end position="66"/>
    </location>
</feature>
<keyword evidence="1" id="KW-1133">Transmembrane helix</keyword>
<evidence type="ECO:0000256" key="1">
    <source>
        <dbReference type="SAM" id="Phobius"/>
    </source>
</evidence>
<keyword evidence="1" id="KW-0472">Membrane</keyword>
<feature type="transmembrane region" description="Helical" evidence="1">
    <location>
        <begin position="12"/>
        <end position="43"/>
    </location>
</feature>
<sequence length="380" mass="44030">MRYLKISEKEWLFLSFVLLYAIVFIPMWPNSLVFAPLLIWYIYLFRLSWVKSFWWLGGTVVFYHFWEASSLFVTEKIGLSPFLSCCRSWLQERLVRIVESRYSGETGVAVNYLLFNKKGVELKPFLTQLNQLSVTHLLVVSGMHLNILKKIIEKLGSRLPSKKLSRALVLVVLGTYSWATAFSVPSCRVFLEESGSEILKDRKTTPLIKWAKASWCSFLLFPHSINSLGFFLSYSISLLFRLIDKLELLKLKNWVLKMSIAALIATFTFSYKTRKLFPLSILNQLFLTPIITLVFIFFLVSWHFPFLSSIGIKVYEWFSSFIFTLGLNGAYIEREKGSYLEPLYFSAILACLGLMISKLYLSSGEEYRYSKGVQLNSRFA</sequence>
<dbReference type="HOGENOM" id="CLU_754043_0_0_14"/>
<keyword evidence="1" id="KW-0812">Transmembrane</keyword>
<feature type="transmembrane region" description="Helical" evidence="1">
    <location>
        <begin position="343"/>
        <end position="361"/>
    </location>
</feature>
<gene>
    <name evidence="3" type="ORF">MHM_02900</name>
</gene>
<feature type="transmembrane region" description="Helical" evidence="1">
    <location>
        <begin position="277"/>
        <end position="302"/>
    </location>
</feature>
<feature type="transmembrane region" description="Helical" evidence="1">
    <location>
        <begin position="314"/>
        <end position="331"/>
    </location>
</feature>
<evidence type="ECO:0000313" key="3">
    <source>
        <dbReference type="EMBL" id="CCE66808.1"/>
    </source>
</evidence>
<feature type="transmembrane region" description="Helical" evidence="1">
    <location>
        <begin position="167"/>
        <end position="191"/>
    </location>
</feature>
<reference evidence="3" key="2">
    <citation type="submission" date="2011-11" db="EMBL/GenBank/DDBJ databases">
        <authorList>
            <person name="Barker E."/>
        </authorList>
    </citation>
    <scope>NUCLEOTIDE SEQUENCE</scope>
    <source>
        <strain evidence="3">Birmingham 1</strain>
    </source>
</reference>
<dbReference type="OrthoDB" id="397654at2"/>